<keyword evidence="11" id="KW-0131">Cell cycle</keyword>
<evidence type="ECO:0000256" key="11">
    <source>
        <dbReference type="ARBA" id="ARBA00023306"/>
    </source>
</evidence>
<dbReference type="InterPro" id="IPR042091">
    <property type="entry name" value="Ska2_N"/>
</dbReference>
<keyword evidence="5" id="KW-0963">Cytoplasm</keyword>
<dbReference type="PANTHER" id="PTHR32017">
    <property type="entry name" value="SPINDLE AND KINETOCHORE-ASSOCIATED PROTEIN 2"/>
    <property type="match status" value="1"/>
</dbReference>
<protein>
    <recommendedName>
        <fullName evidence="13">Protein FAM33A</fullName>
    </recommendedName>
</protein>
<evidence type="ECO:0000259" key="14">
    <source>
        <dbReference type="Pfam" id="PF16740"/>
    </source>
</evidence>
<evidence type="ECO:0000256" key="10">
    <source>
        <dbReference type="ARBA" id="ARBA00023212"/>
    </source>
</evidence>
<sequence length="233" mass="26563">MQGNGGWLLSRISFQFQKAEADLECIEKQIKLEFMTDFPDNGLEEENPVKILEKLNTIKARYKAVSSQLKEITALQKESMDVVRAHFGTTVQLLQELQQTSDFMVPTWTDEEKEAAECLCLPVSQHSGQTQSDFELPSNQQAQALSKKEFAQLSEEQLGAVPCSVRCNVKLTDLNMFYKQLFEHFTRNNSGTLNMLQMKKMNMKVNDAMLKTLKHLSLIEMDKKGNVHLAPKD</sequence>
<reference evidence="15 16" key="1">
    <citation type="submission" date="2015-08" db="EMBL/GenBank/DDBJ databases">
        <title>The genome of the Asian arowana (Scleropages formosus).</title>
        <authorList>
            <person name="Tan M.H."/>
            <person name="Gan H.M."/>
            <person name="Croft L.J."/>
            <person name="Austin C.M."/>
        </authorList>
    </citation>
    <scope>NUCLEOTIDE SEQUENCE [LARGE SCALE GENOMIC DNA]</scope>
    <source>
        <strain evidence="15">Aro1</strain>
    </source>
</reference>
<evidence type="ECO:0000256" key="5">
    <source>
        <dbReference type="ARBA" id="ARBA00022490"/>
    </source>
</evidence>
<dbReference type="Proteomes" id="UP000034805">
    <property type="component" value="Unassembled WGS sequence"/>
</dbReference>
<evidence type="ECO:0000256" key="13">
    <source>
        <dbReference type="ARBA" id="ARBA00029651"/>
    </source>
</evidence>
<dbReference type="GO" id="GO:0007059">
    <property type="term" value="P:chromosome segregation"/>
    <property type="evidence" value="ECO:0007669"/>
    <property type="project" value="InterPro"/>
</dbReference>
<accession>A0A0P7U573</accession>
<dbReference type="GO" id="GO:0005876">
    <property type="term" value="C:spindle microtubule"/>
    <property type="evidence" value="ECO:0007669"/>
    <property type="project" value="InterPro"/>
</dbReference>
<dbReference type="GO" id="GO:0051301">
    <property type="term" value="P:cell division"/>
    <property type="evidence" value="ECO:0007669"/>
    <property type="project" value="UniProtKB-KW"/>
</dbReference>
<keyword evidence="12" id="KW-0137">Centromere</keyword>
<evidence type="ECO:0000256" key="4">
    <source>
        <dbReference type="ARBA" id="ARBA00022454"/>
    </source>
</evidence>
<comment type="subcellular location">
    <subcellularLocation>
        <location evidence="2">Chromosome</location>
        <location evidence="2">Centromere</location>
        <location evidence="2">Kinetochore</location>
    </subcellularLocation>
    <subcellularLocation>
        <location evidence="1">Cytoplasm</location>
        <location evidence="1">Cytoskeleton</location>
        <location evidence="1">Spindle</location>
    </subcellularLocation>
</comment>
<dbReference type="PANTHER" id="PTHR32017:SF3">
    <property type="entry name" value="SPINDLE AND KINETOCHORE-ASSOCIATED PROTEIN 2"/>
    <property type="match status" value="1"/>
</dbReference>
<evidence type="ECO:0000313" key="15">
    <source>
        <dbReference type="EMBL" id="KPP62428.1"/>
    </source>
</evidence>
<evidence type="ECO:0000256" key="6">
    <source>
        <dbReference type="ARBA" id="ARBA00022618"/>
    </source>
</evidence>
<organism evidence="15 16">
    <name type="scientific">Scleropages formosus</name>
    <name type="common">Asian bonytongue</name>
    <name type="synonym">Osteoglossum formosum</name>
    <dbReference type="NCBI Taxonomy" id="113540"/>
    <lineage>
        <taxon>Eukaryota</taxon>
        <taxon>Metazoa</taxon>
        <taxon>Chordata</taxon>
        <taxon>Craniata</taxon>
        <taxon>Vertebrata</taxon>
        <taxon>Euteleostomi</taxon>
        <taxon>Actinopterygii</taxon>
        <taxon>Neopterygii</taxon>
        <taxon>Teleostei</taxon>
        <taxon>Osteoglossocephala</taxon>
        <taxon>Osteoglossomorpha</taxon>
        <taxon>Osteoglossiformes</taxon>
        <taxon>Osteoglossidae</taxon>
        <taxon>Scleropages</taxon>
    </lineage>
</organism>
<keyword evidence="8" id="KW-0498">Mitosis</keyword>
<evidence type="ECO:0000256" key="12">
    <source>
        <dbReference type="ARBA" id="ARBA00023328"/>
    </source>
</evidence>
<comment type="similarity">
    <text evidence="3">Belongs to the SKA2 family.</text>
</comment>
<evidence type="ECO:0000256" key="8">
    <source>
        <dbReference type="ARBA" id="ARBA00022776"/>
    </source>
</evidence>
<dbReference type="GO" id="GO:0000940">
    <property type="term" value="C:outer kinetochore"/>
    <property type="evidence" value="ECO:0007669"/>
    <property type="project" value="InterPro"/>
</dbReference>
<keyword evidence="9" id="KW-0995">Kinetochore</keyword>
<evidence type="ECO:0000256" key="1">
    <source>
        <dbReference type="ARBA" id="ARBA00004186"/>
    </source>
</evidence>
<gene>
    <name evidence="15" type="ORF">Z043_119392</name>
</gene>
<evidence type="ECO:0000256" key="3">
    <source>
        <dbReference type="ARBA" id="ARBA00010684"/>
    </source>
</evidence>
<dbReference type="EMBL" id="JARO02008698">
    <property type="protein sequence ID" value="KPP62428.1"/>
    <property type="molecule type" value="Genomic_DNA"/>
</dbReference>
<dbReference type="InterPro" id="IPR026762">
    <property type="entry name" value="Ska2"/>
</dbReference>
<feature type="domain" description="Ska2 N-terminal" evidence="14">
    <location>
        <begin position="12"/>
        <end position="117"/>
    </location>
</feature>
<evidence type="ECO:0000256" key="2">
    <source>
        <dbReference type="ARBA" id="ARBA00004629"/>
    </source>
</evidence>
<proteinExistence type="inferred from homology"/>
<dbReference type="Gene3D" id="6.10.250.1380">
    <property type="match status" value="1"/>
</dbReference>
<comment type="caution">
    <text evidence="15">The sequence shown here is derived from an EMBL/GenBank/DDBJ whole genome shotgun (WGS) entry which is preliminary data.</text>
</comment>
<dbReference type="GO" id="GO:0008017">
    <property type="term" value="F:microtubule binding"/>
    <property type="evidence" value="ECO:0007669"/>
    <property type="project" value="InterPro"/>
</dbReference>
<keyword evidence="7" id="KW-0493">Microtubule</keyword>
<evidence type="ECO:0000256" key="9">
    <source>
        <dbReference type="ARBA" id="ARBA00022838"/>
    </source>
</evidence>
<dbReference type="STRING" id="113540.ENSSFOP00015005516"/>
<keyword evidence="4" id="KW-0158">Chromosome</keyword>
<dbReference type="AlphaFoldDB" id="A0A0P7U573"/>
<evidence type="ECO:0000313" key="16">
    <source>
        <dbReference type="Proteomes" id="UP000034805"/>
    </source>
</evidence>
<dbReference type="GO" id="GO:0000278">
    <property type="term" value="P:mitotic cell cycle"/>
    <property type="evidence" value="ECO:0007669"/>
    <property type="project" value="TreeGrafter"/>
</dbReference>
<keyword evidence="6" id="KW-0132">Cell division</keyword>
<dbReference type="Pfam" id="PF16740">
    <property type="entry name" value="SKA2"/>
    <property type="match status" value="1"/>
</dbReference>
<evidence type="ECO:0000256" key="7">
    <source>
        <dbReference type="ARBA" id="ARBA00022701"/>
    </source>
</evidence>
<name>A0A0P7U573_SCLFO</name>
<keyword evidence="10" id="KW-0206">Cytoskeleton</keyword>